<gene>
    <name evidence="1" type="ORF">IAB14_05725</name>
</gene>
<dbReference type="Proteomes" id="UP000886891">
    <property type="component" value="Unassembled WGS sequence"/>
</dbReference>
<dbReference type="AlphaFoldDB" id="A0A9D1NDB1"/>
<protein>
    <submittedName>
        <fullName evidence="1">Uncharacterized protein</fullName>
    </submittedName>
</protein>
<organism evidence="1 2">
    <name type="scientific">Candidatus Stercoripulliclostridium merdipullorum</name>
    <dbReference type="NCBI Taxonomy" id="2840952"/>
    <lineage>
        <taxon>Bacteria</taxon>
        <taxon>Bacillati</taxon>
        <taxon>Bacillota</taxon>
        <taxon>Clostridia</taxon>
        <taxon>Eubacteriales</taxon>
        <taxon>Candidatus Stercoripulliclostridium</taxon>
    </lineage>
</organism>
<accession>A0A9D1NDB1</accession>
<reference evidence="1" key="1">
    <citation type="submission" date="2020-10" db="EMBL/GenBank/DDBJ databases">
        <authorList>
            <person name="Gilroy R."/>
        </authorList>
    </citation>
    <scope>NUCLEOTIDE SEQUENCE</scope>
    <source>
        <strain evidence="1">23406</strain>
    </source>
</reference>
<comment type="caution">
    <text evidence="1">The sequence shown here is derived from an EMBL/GenBank/DDBJ whole genome shotgun (WGS) entry which is preliminary data.</text>
</comment>
<evidence type="ECO:0000313" key="2">
    <source>
        <dbReference type="Proteomes" id="UP000886891"/>
    </source>
</evidence>
<proteinExistence type="predicted"/>
<evidence type="ECO:0000313" key="1">
    <source>
        <dbReference type="EMBL" id="HIV00589.1"/>
    </source>
</evidence>
<sequence>KRPMSTLATFAQNLTLPLVTTGDSVTFMLIYGMDTTADSTYQGKTFSVDVTILATQYSAEEDGFGNNDYDQDAEFSVA</sequence>
<reference evidence="1" key="2">
    <citation type="journal article" date="2021" name="PeerJ">
        <title>Extensive microbial diversity within the chicken gut microbiome revealed by metagenomics and culture.</title>
        <authorList>
            <person name="Gilroy R."/>
            <person name="Ravi A."/>
            <person name="Getino M."/>
            <person name="Pursley I."/>
            <person name="Horton D.L."/>
            <person name="Alikhan N.F."/>
            <person name="Baker D."/>
            <person name="Gharbi K."/>
            <person name="Hall N."/>
            <person name="Watson M."/>
            <person name="Adriaenssens E.M."/>
            <person name="Foster-Nyarko E."/>
            <person name="Jarju S."/>
            <person name="Secka A."/>
            <person name="Antonio M."/>
            <person name="Oren A."/>
            <person name="Chaudhuri R.R."/>
            <person name="La Ragione R."/>
            <person name="Hildebrand F."/>
            <person name="Pallen M.J."/>
        </authorList>
    </citation>
    <scope>NUCLEOTIDE SEQUENCE</scope>
    <source>
        <strain evidence="1">23406</strain>
    </source>
</reference>
<feature type="non-terminal residue" evidence="1">
    <location>
        <position position="1"/>
    </location>
</feature>
<name>A0A9D1NDB1_9FIRM</name>
<dbReference type="EMBL" id="DVOH01000042">
    <property type="protein sequence ID" value="HIV00589.1"/>
    <property type="molecule type" value="Genomic_DNA"/>
</dbReference>